<evidence type="ECO:0000313" key="7">
    <source>
        <dbReference type="EMBL" id="SDH22513.1"/>
    </source>
</evidence>
<evidence type="ECO:0000256" key="1">
    <source>
        <dbReference type="ARBA" id="ARBA00004370"/>
    </source>
</evidence>
<dbReference type="PANTHER" id="PTHR30414:SF0">
    <property type="entry name" value="MINICONDUCTANCE MECHANOSENSITIVE CHANNEL YBDG"/>
    <property type="match status" value="1"/>
</dbReference>
<keyword evidence="8" id="KW-1185">Reference proteome</keyword>
<evidence type="ECO:0000313" key="8">
    <source>
        <dbReference type="Proteomes" id="UP000199274"/>
    </source>
</evidence>
<dbReference type="GO" id="GO:0005886">
    <property type="term" value="C:plasma membrane"/>
    <property type="evidence" value="ECO:0007669"/>
    <property type="project" value="TreeGrafter"/>
</dbReference>
<dbReference type="AlphaFoldDB" id="A0A1G8ANT1"/>
<dbReference type="InterPro" id="IPR030192">
    <property type="entry name" value="YbdG"/>
</dbReference>
<dbReference type="PANTHER" id="PTHR30414">
    <property type="entry name" value="MINICONDUCTANCE MECHANOSENSITIVE CHANNEL YBDG"/>
    <property type="match status" value="1"/>
</dbReference>
<reference evidence="8" key="1">
    <citation type="submission" date="2016-10" db="EMBL/GenBank/DDBJ databases">
        <authorList>
            <person name="Varghese N."/>
            <person name="Submissions S."/>
        </authorList>
    </citation>
    <scope>NUCLEOTIDE SEQUENCE [LARGE SCALE GENOMIC DNA]</scope>
    <source>
        <strain evidence="8">CGMCC 1.2747</strain>
    </source>
</reference>
<feature type="transmembrane region" description="Helical" evidence="5">
    <location>
        <begin position="28"/>
        <end position="52"/>
    </location>
</feature>
<proteinExistence type="predicted"/>
<feature type="transmembrane region" description="Helical" evidence="5">
    <location>
        <begin position="110"/>
        <end position="137"/>
    </location>
</feature>
<feature type="transmembrane region" description="Helical" evidence="5">
    <location>
        <begin position="84"/>
        <end position="104"/>
    </location>
</feature>
<dbReference type="Gene3D" id="2.30.30.60">
    <property type="match status" value="1"/>
</dbReference>
<evidence type="ECO:0000259" key="6">
    <source>
        <dbReference type="Pfam" id="PF00924"/>
    </source>
</evidence>
<dbReference type="InterPro" id="IPR006685">
    <property type="entry name" value="MscS_channel_2nd"/>
</dbReference>
<name>A0A1G8ANT1_9FLAO</name>
<feature type="transmembrane region" description="Helical" evidence="5">
    <location>
        <begin position="178"/>
        <end position="195"/>
    </location>
</feature>
<dbReference type="Pfam" id="PF00924">
    <property type="entry name" value="MS_channel_2nd"/>
    <property type="match status" value="1"/>
</dbReference>
<dbReference type="InterPro" id="IPR010920">
    <property type="entry name" value="LSM_dom_sf"/>
</dbReference>
<feature type="domain" description="Mechanosensitive ion channel MscS" evidence="6">
    <location>
        <begin position="197"/>
        <end position="265"/>
    </location>
</feature>
<keyword evidence="4 5" id="KW-0472">Membrane</keyword>
<keyword evidence="2 5" id="KW-0812">Transmembrane</keyword>
<comment type="subcellular location">
    <subcellularLocation>
        <location evidence="1">Membrane</location>
    </subcellularLocation>
</comment>
<dbReference type="SUPFAM" id="SSF50182">
    <property type="entry name" value="Sm-like ribonucleoproteins"/>
    <property type="match status" value="1"/>
</dbReference>
<dbReference type="InterPro" id="IPR023408">
    <property type="entry name" value="MscS_beta-dom_sf"/>
</dbReference>
<evidence type="ECO:0000256" key="2">
    <source>
        <dbReference type="ARBA" id="ARBA00022692"/>
    </source>
</evidence>
<sequence length="439" mass="50355">MIVLTEKYPSINIDPSWLTDFFNIDPRIAYYINLPILLFCLFLIGIVSWLITKKLIVNAIHKLFLKTKMTWDDLLLEKKIFDKLAYIIPAVLVIFTVPSILVEYPKLSSYIVTLAMIVILLVIIWTIIALLAVFDIILSKSSIFKDKPITSYIQVLNIVVYFVGGILILSLLLGKSPFYFLGAMGAMTAILLLIFKDTILGFVASIQMSVYDMVRVGDWIAMPKYDADGDVMSINISTVKVQNWDKTITTIPTYAFITDSFKNWRGMSNSGGRRIKRAIYLKVSSFCFCDNQMLEQFKQYTLIRDYILQKEIEIKKSNSSLIDNESNPVNIKSLTNIGVFRVYAENYLLSNPKINTEMTTMVRQLDPTSQGMPLEIYCFTYEKEWEKHEVIKSDIFDHLLTITSQFQLEVFEEPTGRDFRNIGSVPTQKTSVTNLYSQS</sequence>
<accession>A0A1G8ANT1</accession>
<gene>
    <name evidence="7" type="ORF">SAMN04488062_105101</name>
</gene>
<dbReference type="GO" id="GO:0008381">
    <property type="term" value="F:mechanosensitive monoatomic ion channel activity"/>
    <property type="evidence" value="ECO:0007669"/>
    <property type="project" value="InterPro"/>
</dbReference>
<organism evidence="7 8">
    <name type="scientific">Flavobacterium omnivorum</name>
    <dbReference type="NCBI Taxonomy" id="178355"/>
    <lineage>
        <taxon>Bacteria</taxon>
        <taxon>Pseudomonadati</taxon>
        <taxon>Bacteroidota</taxon>
        <taxon>Flavobacteriia</taxon>
        <taxon>Flavobacteriales</taxon>
        <taxon>Flavobacteriaceae</taxon>
        <taxon>Flavobacterium</taxon>
    </lineage>
</organism>
<keyword evidence="3 5" id="KW-1133">Transmembrane helix</keyword>
<evidence type="ECO:0000256" key="4">
    <source>
        <dbReference type="ARBA" id="ARBA00023136"/>
    </source>
</evidence>
<dbReference type="OrthoDB" id="9775207at2"/>
<evidence type="ECO:0000256" key="5">
    <source>
        <dbReference type="SAM" id="Phobius"/>
    </source>
</evidence>
<dbReference type="EMBL" id="FNDB01000005">
    <property type="protein sequence ID" value="SDH22513.1"/>
    <property type="molecule type" value="Genomic_DNA"/>
</dbReference>
<dbReference type="Proteomes" id="UP000199274">
    <property type="component" value="Unassembled WGS sequence"/>
</dbReference>
<feature type="transmembrane region" description="Helical" evidence="5">
    <location>
        <begin position="149"/>
        <end position="172"/>
    </location>
</feature>
<evidence type="ECO:0000256" key="3">
    <source>
        <dbReference type="ARBA" id="ARBA00022989"/>
    </source>
</evidence>
<protein>
    <submittedName>
        <fullName evidence="7">Miniconductance mechanosensitive channel</fullName>
    </submittedName>
</protein>
<dbReference type="GO" id="GO:0071470">
    <property type="term" value="P:cellular response to osmotic stress"/>
    <property type="evidence" value="ECO:0007669"/>
    <property type="project" value="InterPro"/>
</dbReference>